<protein>
    <submittedName>
        <fullName evidence="2">RHTO0S09e06568g1_1</fullName>
    </submittedName>
</protein>
<gene>
    <name evidence="2" type="ORF">RHTO0S_09e06568g</name>
</gene>
<proteinExistence type="predicted"/>
<evidence type="ECO:0000313" key="2">
    <source>
        <dbReference type="EMBL" id="CDR44579.1"/>
    </source>
</evidence>
<dbReference type="OrthoDB" id="10621978at2759"/>
<feature type="region of interest" description="Disordered" evidence="1">
    <location>
        <begin position="123"/>
        <end position="144"/>
    </location>
</feature>
<sequence>MEEEGTEEGWEEGEEPVLDFLVLPMAEARSAEGGVRARQRKAHRTSFDRLDLEMDLAPDISAHAQAKHSPVVQRLRPTSMLSVSSFATFVTADEGESSDEDGGGTIRSIATGRADATMDSKLSGATNAGLAPMRLRDPSFDPPHTLTNGNAVLLSFLGASTAPSSSSTGSGGTPSGFNLTARRLSPQEVEQLRERGEIEVAQVEVEQEQLAATTEQDYQGWWSWLFGAGGGKQGVETEVEQEGGSSSASSWFAWLASAFIPQASSSIHNAAVRRSRTSSRTAAGETTSRLSVFYIDEAGRGGQAFVVARGEQGR</sequence>
<dbReference type="AlphaFoldDB" id="A0A061B3U7"/>
<name>A0A061B3U7_RHOTO</name>
<dbReference type="EMBL" id="LK052944">
    <property type="protein sequence ID" value="CDR44579.1"/>
    <property type="molecule type" value="Genomic_DNA"/>
</dbReference>
<accession>A0A061B3U7</accession>
<reference evidence="2" key="1">
    <citation type="journal article" date="2014" name="Genome Announc.">
        <title>Draft genome sequence of Rhodosporidium toruloides CECT1137, an oleaginous yeast of biotechnological interest.</title>
        <authorList>
            <person name="Morin N."/>
            <person name="Calcas X."/>
            <person name="Devillers H."/>
            <person name="Durrens P."/>
            <person name="Sherman D.J."/>
            <person name="Nicaud J.-M."/>
            <person name="Neuveglise C."/>
        </authorList>
    </citation>
    <scope>NUCLEOTIDE SEQUENCE</scope>
    <source>
        <strain evidence="2">CECT1137</strain>
    </source>
</reference>
<evidence type="ECO:0000256" key="1">
    <source>
        <dbReference type="SAM" id="MobiDB-lite"/>
    </source>
</evidence>
<organism evidence="2">
    <name type="scientific">Rhodotorula toruloides</name>
    <name type="common">Yeast</name>
    <name type="synonym">Rhodosporidium toruloides</name>
    <dbReference type="NCBI Taxonomy" id="5286"/>
    <lineage>
        <taxon>Eukaryota</taxon>
        <taxon>Fungi</taxon>
        <taxon>Dikarya</taxon>
        <taxon>Basidiomycota</taxon>
        <taxon>Pucciniomycotina</taxon>
        <taxon>Microbotryomycetes</taxon>
        <taxon>Sporidiobolales</taxon>
        <taxon>Sporidiobolaceae</taxon>
        <taxon>Rhodotorula</taxon>
    </lineage>
</organism>